<evidence type="ECO:0000313" key="5">
    <source>
        <dbReference type="EMBL" id="CUO96518.1"/>
    </source>
</evidence>
<dbReference type="OrthoDB" id="9816335at2"/>
<dbReference type="AlphaFoldDB" id="A0A174JFV9"/>
<dbReference type="GO" id="GO:0043565">
    <property type="term" value="F:sequence-specific DNA binding"/>
    <property type="evidence" value="ECO:0007669"/>
    <property type="project" value="InterPro"/>
</dbReference>
<evidence type="ECO:0000256" key="3">
    <source>
        <dbReference type="ARBA" id="ARBA00023163"/>
    </source>
</evidence>
<dbReference type="Proteomes" id="UP000095544">
    <property type="component" value="Unassembled WGS sequence"/>
</dbReference>
<keyword evidence="2" id="KW-0238">DNA-binding</keyword>
<dbReference type="SUPFAM" id="SSF51182">
    <property type="entry name" value="RmlC-like cupins"/>
    <property type="match status" value="1"/>
</dbReference>
<sequence length="329" mass="38485">MRQNKMAESLAVVKNRRGEPQREHKVILPQELLKHNYNELEEHYFIHDIQKLASGFPERENIYILGHEVTEDFPLHNHDFFGLCYVCQGELLNEIDGVELYMSQGDIVLLNKYALQAIHCVNPETLIVNVCIKDKLFGRTLREFVMDRNPISEFLRYDNPGKEKYMFFSTGYSKNIPIFMNNMVEEYTQAGFHQTFALEAWLLLLLDSLVKRGRYSYYGMDRKARKVVQYVREHCMQQTLEEMAAGLGYNANYLTGYIKKHTGRNCRDIMKEVRLNEAMHLLADTGLTVYQVSEACGYSSPSHFFRIFKESVQMTPKEYRKQIQAGEGR</sequence>
<dbReference type="PRINTS" id="PR00032">
    <property type="entry name" value="HTHARAC"/>
</dbReference>
<proteinExistence type="predicted"/>
<dbReference type="PROSITE" id="PS00041">
    <property type="entry name" value="HTH_ARAC_FAMILY_1"/>
    <property type="match status" value="1"/>
</dbReference>
<dbReference type="InterPro" id="IPR011051">
    <property type="entry name" value="RmlC_Cupin_sf"/>
</dbReference>
<evidence type="ECO:0000259" key="4">
    <source>
        <dbReference type="PROSITE" id="PS01124"/>
    </source>
</evidence>
<protein>
    <submittedName>
        <fullName evidence="5">Chb operon repressor</fullName>
    </submittedName>
</protein>
<dbReference type="Gene3D" id="1.10.10.60">
    <property type="entry name" value="Homeodomain-like"/>
    <property type="match status" value="2"/>
</dbReference>
<feature type="domain" description="HTH araC/xylS-type" evidence="4">
    <location>
        <begin position="225"/>
        <end position="322"/>
    </location>
</feature>
<keyword evidence="1" id="KW-0805">Transcription regulation</keyword>
<dbReference type="PROSITE" id="PS01124">
    <property type="entry name" value="HTH_ARAC_FAMILY_2"/>
    <property type="match status" value="1"/>
</dbReference>
<dbReference type="Pfam" id="PF12833">
    <property type="entry name" value="HTH_18"/>
    <property type="match status" value="1"/>
</dbReference>
<dbReference type="RefSeq" id="WP_055154700.1">
    <property type="nucleotide sequence ID" value="NZ_CYZU01000046.1"/>
</dbReference>
<dbReference type="PANTHER" id="PTHR43280:SF2">
    <property type="entry name" value="HTH-TYPE TRANSCRIPTIONAL REGULATOR EXSA"/>
    <property type="match status" value="1"/>
</dbReference>
<accession>A0A174JFV9</accession>
<dbReference type="InterPro" id="IPR003313">
    <property type="entry name" value="AraC-bd"/>
</dbReference>
<dbReference type="SUPFAM" id="SSF46689">
    <property type="entry name" value="Homeodomain-like"/>
    <property type="match status" value="1"/>
</dbReference>
<dbReference type="InterPro" id="IPR009057">
    <property type="entry name" value="Homeodomain-like_sf"/>
</dbReference>
<dbReference type="PANTHER" id="PTHR43280">
    <property type="entry name" value="ARAC-FAMILY TRANSCRIPTIONAL REGULATOR"/>
    <property type="match status" value="1"/>
</dbReference>
<organism evidence="5 6">
    <name type="scientific">Faecalicatena contorta</name>
    <dbReference type="NCBI Taxonomy" id="39482"/>
    <lineage>
        <taxon>Bacteria</taxon>
        <taxon>Bacillati</taxon>
        <taxon>Bacillota</taxon>
        <taxon>Clostridia</taxon>
        <taxon>Lachnospirales</taxon>
        <taxon>Lachnospiraceae</taxon>
        <taxon>Faecalicatena</taxon>
    </lineage>
</organism>
<dbReference type="SMART" id="SM00342">
    <property type="entry name" value="HTH_ARAC"/>
    <property type="match status" value="1"/>
</dbReference>
<evidence type="ECO:0000256" key="1">
    <source>
        <dbReference type="ARBA" id="ARBA00023015"/>
    </source>
</evidence>
<keyword evidence="3" id="KW-0804">Transcription</keyword>
<dbReference type="InterPro" id="IPR018060">
    <property type="entry name" value="HTH_AraC"/>
</dbReference>
<dbReference type="GO" id="GO:0003700">
    <property type="term" value="F:DNA-binding transcription factor activity"/>
    <property type="evidence" value="ECO:0007669"/>
    <property type="project" value="InterPro"/>
</dbReference>
<evidence type="ECO:0000256" key="2">
    <source>
        <dbReference type="ARBA" id="ARBA00023125"/>
    </source>
</evidence>
<name>A0A174JFV9_9FIRM</name>
<reference evidence="5 6" key="1">
    <citation type="submission" date="2015-09" db="EMBL/GenBank/DDBJ databases">
        <authorList>
            <consortium name="Pathogen Informatics"/>
        </authorList>
    </citation>
    <scope>NUCLEOTIDE SEQUENCE [LARGE SCALE GENOMIC DNA]</scope>
    <source>
        <strain evidence="5 6">2789STDY5834876</strain>
    </source>
</reference>
<dbReference type="InterPro" id="IPR018062">
    <property type="entry name" value="HTH_AraC-typ_CS"/>
</dbReference>
<dbReference type="EMBL" id="CYZU01000046">
    <property type="protein sequence ID" value="CUO96518.1"/>
    <property type="molecule type" value="Genomic_DNA"/>
</dbReference>
<gene>
    <name evidence="5" type="primary">chbR_2</name>
    <name evidence="5" type="ORF">ERS852491_03861</name>
</gene>
<dbReference type="Pfam" id="PF02311">
    <property type="entry name" value="AraC_binding"/>
    <property type="match status" value="1"/>
</dbReference>
<dbReference type="STRING" id="39482.ERS852491_03861"/>
<evidence type="ECO:0000313" key="6">
    <source>
        <dbReference type="Proteomes" id="UP000095544"/>
    </source>
</evidence>
<dbReference type="InterPro" id="IPR020449">
    <property type="entry name" value="Tscrpt_reg_AraC-type_HTH"/>
</dbReference>